<dbReference type="PANTHER" id="PTHR10622">
    <property type="entry name" value="HET DOMAIN-CONTAINING PROTEIN"/>
    <property type="match status" value="1"/>
</dbReference>
<comment type="caution">
    <text evidence="3">The sequence shown here is derived from an EMBL/GenBank/DDBJ whole genome shotgun (WGS) entry which is preliminary data.</text>
</comment>
<gene>
    <name evidence="3" type="ORF">LTR36_007207</name>
</gene>
<sequence length="442" mass="50517">MRLINTTTLQPKVFDTVFDDTNKSPSFAILSHRWGLNEVTYQDLLRGPDVNTLGYRKLWELCRFARGRGAEWIWSDTCCIDRTSSVELSEAINSMWTYYRKATECYAYLSDVPSDMPRGGEIWARGINGDKDRRRMNPQGVQALAGSVWFTRGWTLQELLAPKHVLFLNKDWAPLGTKADMASELSEITRIPIRYLVAPERILEASVAMRMSWVSRRVTTREEDTAYCLLGIFDVNMPLLYGEGRKAFMRLQLEILKKSHDSSLFAWTADQPQRGLLALWPTAFARSGRIMHFDSEDDDRLPYSMTNRGLELRLPSNTGVPFEDMDHFGSPPGAQWEGEERRSGPRRLMLGPYAPMKMQTPNTQKMSKRFMLSCGVCRGVDMNKCTTIGLRRIAQNYSGGITLARSGSGWIRADCANLEGWGRYVPRRENTHTLYYVPQQGM</sequence>
<organism evidence="3 4">
    <name type="scientific">Oleoguttula mirabilis</name>
    <dbReference type="NCBI Taxonomy" id="1507867"/>
    <lineage>
        <taxon>Eukaryota</taxon>
        <taxon>Fungi</taxon>
        <taxon>Dikarya</taxon>
        <taxon>Ascomycota</taxon>
        <taxon>Pezizomycotina</taxon>
        <taxon>Dothideomycetes</taxon>
        <taxon>Dothideomycetidae</taxon>
        <taxon>Mycosphaerellales</taxon>
        <taxon>Teratosphaeriaceae</taxon>
        <taxon>Oleoguttula</taxon>
    </lineage>
</organism>
<dbReference type="AlphaFoldDB" id="A0AAV9JA59"/>
<reference evidence="3 4" key="1">
    <citation type="submission" date="2021-11" db="EMBL/GenBank/DDBJ databases">
        <title>Black yeast isolated from Biological Soil Crust.</title>
        <authorList>
            <person name="Kurbessoian T."/>
        </authorList>
    </citation>
    <scope>NUCLEOTIDE SEQUENCE [LARGE SCALE GENOMIC DNA]</scope>
    <source>
        <strain evidence="3 4">CCFEE 5522</strain>
    </source>
</reference>
<name>A0AAV9JA59_9PEZI</name>
<evidence type="ECO:0000259" key="2">
    <source>
        <dbReference type="Pfam" id="PF06985"/>
    </source>
</evidence>
<feature type="domain" description="Heterokaryon incompatibility" evidence="2">
    <location>
        <begin position="27"/>
        <end position="158"/>
    </location>
</feature>
<evidence type="ECO:0000313" key="3">
    <source>
        <dbReference type="EMBL" id="KAK4542007.1"/>
    </source>
</evidence>
<evidence type="ECO:0000313" key="4">
    <source>
        <dbReference type="Proteomes" id="UP001324427"/>
    </source>
</evidence>
<proteinExistence type="predicted"/>
<protein>
    <recommendedName>
        <fullName evidence="2">Heterokaryon incompatibility domain-containing protein</fullName>
    </recommendedName>
</protein>
<dbReference type="PANTHER" id="PTHR10622:SF10">
    <property type="entry name" value="HET DOMAIN-CONTAINING PROTEIN"/>
    <property type="match status" value="1"/>
</dbReference>
<dbReference type="EMBL" id="JAVFHQ010000046">
    <property type="protein sequence ID" value="KAK4542007.1"/>
    <property type="molecule type" value="Genomic_DNA"/>
</dbReference>
<dbReference type="InterPro" id="IPR010730">
    <property type="entry name" value="HET"/>
</dbReference>
<evidence type="ECO:0000256" key="1">
    <source>
        <dbReference type="SAM" id="MobiDB-lite"/>
    </source>
</evidence>
<feature type="region of interest" description="Disordered" evidence="1">
    <location>
        <begin position="329"/>
        <end position="360"/>
    </location>
</feature>
<dbReference type="Pfam" id="PF06985">
    <property type="entry name" value="HET"/>
    <property type="match status" value="1"/>
</dbReference>
<accession>A0AAV9JA59</accession>
<dbReference type="Proteomes" id="UP001324427">
    <property type="component" value="Unassembled WGS sequence"/>
</dbReference>
<keyword evidence="4" id="KW-1185">Reference proteome</keyword>